<feature type="site" description="Essential for prephenate dehydratase activity" evidence="19">
    <location>
        <position position="273"/>
    </location>
</feature>
<evidence type="ECO:0000256" key="11">
    <source>
        <dbReference type="ARBA" id="ARBA00023141"/>
    </source>
</evidence>
<keyword evidence="14" id="KW-0456">Lyase</keyword>
<dbReference type="FunFam" id="3.40.190.10:FF:000029">
    <property type="entry name" value="Chorismate mutase/Prephenate dehydratase"/>
    <property type="match status" value="1"/>
</dbReference>
<dbReference type="SMART" id="SM00830">
    <property type="entry name" value="CM_2"/>
    <property type="match status" value="1"/>
</dbReference>
<keyword evidence="11" id="KW-0057">Aromatic amino acid biosynthesis</keyword>
<dbReference type="GO" id="GO:0009094">
    <property type="term" value="P:L-phenylalanine biosynthetic process"/>
    <property type="evidence" value="ECO:0007669"/>
    <property type="project" value="UniProtKB-UniPathway"/>
</dbReference>
<dbReference type="CDD" id="cd13630">
    <property type="entry name" value="PBP2_PDT_1"/>
    <property type="match status" value="1"/>
</dbReference>
<dbReference type="InterPro" id="IPR002701">
    <property type="entry name" value="CM_II_prokaryot"/>
</dbReference>
<reference evidence="23 24" key="1">
    <citation type="submission" date="2019-11" db="EMBL/GenBank/DDBJ databases">
        <title>Comparative genomics of hydrocarbon-degrading Desulfosarcina strains.</title>
        <authorList>
            <person name="Watanabe M."/>
            <person name="Kojima H."/>
            <person name="Fukui M."/>
        </authorList>
    </citation>
    <scope>NUCLEOTIDE SEQUENCE [LARGE SCALE GENOMIC DNA]</scope>
    <source>
        <strain evidence="23 24">PP31</strain>
    </source>
</reference>
<dbReference type="SUPFAM" id="SSF53850">
    <property type="entry name" value="Periplasmic binding protein-like II"/>
    <property type="match status" value="1"/>
</dbReference>
<evidence type="ECO:0000256" key="12">
    <source>
        <dbReference type="ARBA" id="ARBA00023222"/>
    </source>
</evidence>
<evidence type="ECO:0000256" key="5">
    <source>
        <dbReference type="ARBA" id="ARBA00004817"/>
    </source>
</evidence>
<comment type="pathway">
    <text evidence="4">Amino-acid biosynthesis; L-phenylalanine biosynthesis; phenylpyruvate from prephenate: step 1/1.</text>
</comment>
<dbReference type="GO" id="GO:0005737">
    <property type="term" value="C:cytoplasm"/>
    <property type="evidence" value="ECO:0007669"/>
    <property type="project" value="UniProtKB-SubCell"/>
</dbReference>
<keyword evidence="9" id="KW-0963">Cytoplasm</keyword>
<dbReference type="NCBIfam" id="NF008865">
    <property type="entry name" value="PRK11898.1"/>
    <property type="match status" value="1"/>
</dbReference>
<sequence>MTATTMKDKENAAACTMATDICEIRDQIDHIDNTILDLINRRLNLAKRIGELKKDSGNRVVDSTRESEILRRLTGLNKGPLNPNVLHHIFIDIIAAARAIQASQRVAYLGPEATFTHLAATSHFGYSVTYVPQPSIREIFSEVEKGACDYGVVPVENSVEGSVRHTLDLFFESDLGICAERYQPVSYDLLAQEISLSAIKTVYAHSQALNQCRNWLNQYLPGARLKECSSSAFAVEQAAGQKGVAAIAGGGAAAIFGLEAAASKIEDFSRPPTRFLVIGKEPVRPSGKDKTSLMFALAHVPGALAAALAPITDAGINLVKIESRPTRHESWSHFFFIDLEGHMEDGVIKKAIELIRPHALYLKNLGSYPLVGVGV</sequence>
<evidence type="ECO:0000259" key="20">
    <source>
        <dbReference type="PROSITE" id="PS51168"/>
    </source>
</evidence>
<dbReference type="PROSITE" id="PS51168">
    <property type="entry name" value="CHORISMATE_MUT_2"/>
    <property type="match status" value="1"/>
</dbReference>
<dbReference type="AlphaFoldDB" id="A0A5K7Z994"/>
<comment type="pathway">
    <text evidence="5">Metabolic intermediate biosynthesis; prephenate biosynthesis; prephenate from chorismate: step 1/1.</text>
</comment>
<evidence type="ECO:0000256" key="19">
    <source>
        <dbReference type="PIRSR" id="PIRSR001500-2"/>
    </source>
</evidence>
<dbReference type="SUPFAM" id="SSF55021">
    <property type="entry name" value="ACT-like"/>
    <property type="match status" value="1"/>
</dbReference>
<dbReference type="PANTHER" id="PTHR21022">
    <property type="entry name" value="PREPHENATE DEHYDRATASE P PROTEIN"/>
    <property type="match status" value="1"/>
</dbReference>
<evidence type="ECO:0000256" key="14">
    <source>
        <dbReference type="ARBA" id="ARBA00023239"/>
    </source>
</evidence>
<accession>A0A5K7Z994</accession>
<evidence type="ECO:0000256" key="3">
    <source>
        <dbReference type="ARBA" id="ARBA00004496"/>
    </source>
</evidence>
<dbReference type="InterPro" id="IPR008242">
    <property type="entry name" value="Chor_mutase/pphenate_deHydtase"/>
</dbReference>
<evidence type="ECO:0000256" key="7">
    <source>
        <dbReference type="ARBA" id="ARBA00013147"/>
    </source>
</evidence>
<evidence type="ECO:0000256" key="15">
    <source>
        <dbReference type="ARBA" id="ARBA00023268"/>
    </source>
</evidence>
<dbReference type="GO" id="GO:0004106">
    <property type="term" value="F:chorismate mutase activity"/>
    <property type="evidence" value="ECO:0007669"/>
    <property type="project" value="UniProtKB-EC"/>
</dbReference>
<dbReference type="Gene3D" id="1.20.59.10">
    <property type="entry name" value="Chorismate mutase"/>
    <property type="match status" value="1"/>
</dbReference>
<comment type="catalytic activity">
    <reaction evidence="18">
        <text>prephenate + H(+) = 3-phenylpyruvate + CO2 + H2O</text>
        <dbReference type="Rhea" id="RHEA:21648"/>
        <dbReference type="ChEBI" id="CHEBI:15377"/>
        <dbReference type="ChEBI" id="CHEBI:15378"/>
        <dbReference type="ChEBI" id="CHEBI:16526"/>
        <dbReference type="ChEBI" id="CHEBI:18005"/>
        <dbReference type="ChEBI" id="CHEBI:29934"/>
        <dbReference type="EC" id="4.2.1.51"/>
    </reaction>
</comment>
<evidence type="ECO:0000256" key="9">
    <source>
        <dbReference type="ARBA" id="ARBA00022490"/>
    </source>
</evidence>
<evidence type="ECO:0000256" key="16">
    <source>
        <dbReference type="ARBA" id="ARBA00031175"/>
    </source>
</evidence>
<gene>
    <name evidence="23" type="ORF">DSCW_36980</name>
</gene>
<keyword evidence="15" id="KW-0511">Multifunctional enzyme</keyword>
<dbReference type="KEGG" id="dwd:DSCW_36980"/>
<evidence type="ECO:0000256" key="1">
    <source>
        <dbReference type="ARBA" id="ARBA00000824"/>
    </source>
</evidence>
<dbReference type="InterPro" id="IPR036979">
    <property type="entry name" value="CM_dom_sf"/>
</dbReference>
<dbReference type="SUPFAM" id="SSF48600">
    <property type="entry name" value="Chorismate mutase II"/>
    <property type="match status" value="1"/>
</dbReference>
<evidence type="ECO:0000313" key="23">
    <source>
        <dbReference type="EMBL" id="BBO76281.1"/>
    </source>
</evidence>
<keyword evidence="13" id="KW-0413">Isomerase</keyword>
<dbReference type="UniPathway" id="UPA00121">
    <property type="reaction ID" value="UER00345"/>
</dbReference>
<evidence type="ECO:0000256" key="8">
    <source>
        <dbReference type="ARBA" id="ARBA00014401"/>
    </source>
</evidence>
<comment type="catalytic activity">
    <reaction evidence="1">
        <text>chorismate = prephenate</text>
        <dbReference type="Rhea" id="RHEA:13897"/>
        <dbReference type="ChEBI" id="CHEBI:29748"/>
        <dbReference type="ChEBI" id="CHEBI:29934"/>
        <dbReference type="EC" id="5.4.99.5"/>
    </reaction>
</comment>
<dbReference type="PANTHER" id="PTHR21022:SF19">
    <property type="entry name" value="PREPHENATE DEHYDRATASE-RELATED"/>
    <property type="match status" value="1"/>
</dbReference>
<dbReference type="PROSITE" id="PS51671">
    <property type="entry name" value="ACT"/>
    <property type="match status" value="1"/>
</dbReference>
<dbReference type="EMBL" id="AP021875">
    <property type="protein sequence ID" value="BBO76281.1"/>
    <property type="molecule type" value="Genomic_DNA"/>
</dbReference>
<evidence type="ECO:0000259" key="22">
    <source>
        <dbReference type="PROSITE" id="PS51671"/>
    </source>
</evidence>
<proteinExistence type="predicted"/>
<dbReference type="InterPro" id="IPR002912">
    <property type="entry name" value="ACT_dom"/>
</dbReference>
<dbReference type="CDD" id="cd04905">
    <property type="entry name" value="ACT_CM-PDT"/>
    <property type="match status" value="1"/>
</dbReference>
<name>A0A5K7Z994_9BACT</name>
<feature type="domain" description="Prephenate dehydratase" evidence="21">
    <location>
        <begin position="105"/>
        <end position="280"/>
    </location>
</feature>
<evidence type="ECO:0000256" key="10">
    <source>
        <dbReference type="ARBA" id="ARBA00022605"/>
    </source>
</evidence>
<dbReference type="EC" id="4.2.1.51" evidence="7"/>
<dbReference type="Gene3D" id="3.40.190.10">
    <property type="entry name" value="Periplasmic binding protein-like II"/>
    <property type="match status" value="2"/>
</dbReference>
<keyword evidence="24" id="KW-1185">Reference proteome</keyword>
<dbReference type="Pfam" id="PF01842">
    <property type="entry name" value="ACT"/>
    <property type="match status" value="1"/>
</dbReference>
<evidence type="ECO:0000313" key="24">
    <source>
        <dbReference type="Proteomes" id="UP000427769"/>
    </source>
</evidence>
<dbReference type="Proteomes" id="UP000427769">
    <property type="component" value="Chromosome"/>
</dbReference>
<protein>
    <recommendedName>
        <fullName evidence="8">Bifunctional chorismate mutase/prephenate dehydratase</fullName>
        <ecNumber evidence="7">4.2.1.51</ecNumber>
        <ecNumber evidence="6">5.4.99.5</ecNumber>
    </recommendedName>
    <alternativeName>
        <fullName evidence="17">Chorismate mutase-prephenate dehydratase</fullName>
    </alternativeName>
    <alternativeName>
        <fullName evidence="16">p-protein</fullName>
    </alternativeName>
</protein>
<dbReference type="GO" id="GO:0046417">
    <property type="term" value="P:chorismate metabolic process"/>
    <property type="evidence" value="ECO:0007669"/>
    <property type="project" value="InterPro"/>
</dbReference>
<dbReference type="Gene3D" id="3.30.70.260">
    <property type="match status" value="1"/>
</dbReference>
<feature type="domain" description="Chorismate mutase" evidence="20">
    <location>
        <begin position="15"/>
        <end position="105"/>
    </location>
</feature>
<evidence type="ECO:0000256" key="4">
    <source>
        <dbReference type="ARBA" id="ARBA00004741"/>
    </source>
</evidence>
<dbReference type="InterPro" id="IPR045865">
    <property type="entry name" value="ACT-like_dom_sf"/>
</dbReference>
<evidence type="ECO:0000256" key="18">
    <source>
        <dbReference type="ARBA" id="ARBA00047848"/>
    </source>
</evidence>
<organism evidence="23 24">
    <name type="scientific">Desulfosarcina widdelii</name>
    <dbReference type="NCBI Taxonomy" id="947919"/>
    <lineage>
        <taxon>Bacteria</taxon>
        <taxon>Pseudomonadati</taxon>
        <taxon>Thermodesulfobacteriota</taxon>
        <taxon>Desulfobacteria</taxon>
        <taxon>Desulfobacterales</taxon>
        <taxon>Desulfosarcinaceae</taxon>
        <taxon>Desulfosarcina</taxon>
    </lineage>
</organism>
<keyword evidence="12" id="KW-0584">Phenylalanine biosynthesis</keyword>
<comment type="function">
    <text evidence="2">Catalyzes the Claisen rearrangement of chorismate to prephenate and the decarboxylation/dehydration of prephenate to phenylpyruvate.</text>
</comment>
<evidence type="ECO:0000256" key="2">
    <source>
        <dbReference type="ARBA" id="ARBA00002364"/>
    </source>
</evidence>
<keyword evidence="10" id="KW-0028">Amino-acid biosynthesis</keyword>
<evidence type="ECO:0000256" key="13">
    <source>
        <dbReference type="ARBA" id="ARBA00023235"/>
    </source>
</evidence>
<dbReference type="GO" id="GO:0004664">
    <property type="term" value="F:prephenate dehydratase activity"/>
    <property type="evidence" value="ECO:0007669"/>
    <property type="project" value="UniProtKB-EC"/>
</dbReference>
<evidence type="ECO:0000259" key="21">
    <source>
        <dbReference type="PROSITE" id="PS51171"/>
    </source>
</evidence>
<dbReference type="UniPathway" id="UPA00120">
    <property type="reaction ID" value="UER00203"/>
</dbReference>
<dbReference type="Pfam" id="PF00800">
    <property type="entry name" value="PDT"/>
    <property type="match status" value="1"/>
</dbReference>
<dbReference type="PIRSF" id="PIRSF001500">
    <property type="entry name" value="Chor_mut_pdt_Ppr"/>
    <property type="match status" value="1"/>
</dbReference>
<dbReference type="Pfam" id="PF01817">
    <property type="entry name" value="CM_2"/>
    <property type="match status" value="1"/>
</dbReference>
<dbReference type="InterPro" id="IPR036263">
    <property type="entry name" value="Chorismate_II_sf"/>
</dbReference>
<dbReference type="EC" id="5.4.99.5" evidence="6"/>
<dbReference type="PROSITE" id="PS51171">
    <property type="entry name" value="PREPHENATE_DEHYDR_3"/>
    <property type="match status" value="1"/>
</dbReference>
<evidence type="ECO:0000256" key="6">
    <source>
        <dbReference type="ARBA" id="ARBA00012404"/>
    </source>
</evidence>
<comment type="subcellular location">
    <subcellularLocation>
        <location evidence="3">Cytoplasm</location>
    </subcellularLocation>
</comment>
<feature type="domain" description="ACT" evidence="22">
    <location>
        <begin position="292"/>
        <end position="369"/>
    </location>
</feature>
<dbReference type="InterPro" id="IPR001086">
    <property type="entry name" value="Preph_deHydtase"/>
</dbReference>
<evidence type="ECO:0000256" key="17">
    <source>
        <dbReference type="ARBA" id="ARBA00031520"/>
    </source>
</evidence>